<dbReference type="STRING" id="144512.A0A0V0TC57"/>
<dbReference type="AlphaFoldDB" id="A0A0V0TC57"/>
<evidence type="ECO:0000313" key="2">
    <source>
        <dbReference type="EMBL" id="KRX36604.1"/>
    </source>
</evidence>
<proteinExistence type="predicted"/>
<feature type="compositionally biased region" description="Polar residues" evidence="1">
    <location>
        <begin position="390"/>
        <end position="400"/>
    </location>
</feature>
<name>A0A0V0TC57_9BILA</name>
<reference evidence="2 3" key="1">
    <citation type="submission" date="2015-01" db="EMBL/GenBank/DDBJ databases">
        <title>Evolution of Trichinella species and genotypes.</title>
        <authorList>
            <person name="Korhonen P.K."/>
            <person name="Edoardo P."/>
            <person name="Giuseppe L.R."/>
            <person name="Gasser R.B."/>
        </authorList>
    </citation>
    <scope>NUCLEOTIDE SEQUENCE [LARGE SCALE GENOMIC DNA]</scope>
    <source>
        <strain evidence="2">ISS417</strain>
    </source>
</reference>
<protein>
    <submittedName>
        <fullName evidence="2">Uncharacterized protein</fullName>
    </submittedName>
</protein>
<accession>A0A0V0TC57</accession>
<evidence type="ECO:0000313" key="3">
    <source>
        <dbReference type="Proteomes" id="UP000055048"/>
    </source>
</evidence>
<evidence type="ECO:0000256" key="1">
    <source>
        <dbReference type="SAM" id="MobiDB-lite"/>
    </source>
</evidence>
<dbReference type="InterPro" id="IPR008042">
    <property type="entry name" value="Retrotrans_Pao"/>
</dbReference>
<feature type="region of interest" description="Disordered" evidence="1">
    <location>
        <begin position="390"/>
        <end position="421"/>
    </location>
</feature>
<dbReference type="Pfam" id="PF05380">
    <property type="entry name" value="Peptidase_A17"/>
    <property type="match status" value="1"/>
</dbReference>
<feature type="region of interest" description="Disordered" evidence="1">
    <location>
        <begin position="438"/>
        <end position="468"/>
    </location>
</feature>
<sequence length="533" mass="58330">MASAAKAISKKLSANKARLTRLLAELEELCLGSADVYEIEEQLSVTKDLYRASGTLQAELEQDIEGEEHQHATDAWGRYRRLFRYWDEPLPDDVIDCGSVPVPVAQVKRVELHAFCDASELAYGAAVYLRVETSAPRALVNLVTVQTRAPPLKRLSLPRLDLMGALVMARLVHYAQGALDLPFYSTTCWTGSEVALAWVRSVASLWKPFVQNSVEEIQRLVEPASWRHCQGKDDPADWLSQGAAVTKLAAGKQWHGPLIPSREVRTSGQATLGLMTAYTTEDPIQPDKELQDAEELWVRLTQEEEFRAEIDALVPLSRVAAHSRISQLNPYLDERGILRAGGRLANSDLSVTMQHLAINNISVPGEPRADQGIDSQMSPATATCRVEQTLASDGRSTQRSGGPDTGFLTGGHGVRRTTVCPSGKESHFADLRVSDHLHGNPLRASRGGPSDDHGQSTASPSTFMARLDGPKTIQSDNFRSLQGAAAELRQLLQTVDEDRDTWKGARGAPHPMEVHSRKRPVAGWLLGAPSLLG</sequence>
<dbReference type="PANTHER" id="PTHR47331">
    <property type="entry name" value="PHD-TYPE DOMAIN-CONTAINING PROTEIN"/>
    <property type="match status" value="1"/>
</dbReference>
<comment type="caution">
    <text evidence="2">The sequence shown here is derived from an EMBL/GenBank/DDBJ whole genome shotgun (WGS) entry which is preliminary data.</text>
</comment>
<keyword evidence="3" id="KW-1185">Reference proteome</keyword>
<dbReference type="EMBL" id="JYDJ01000353">
    <property type="protein sequence ID" value="KRX36604.1"/>
    <property type="molecule type" value="Genomic_DNA"/>
</dbReference>
<organism evidence="2 3">
    <name type="scientific">Trichinella murrelli</name>
    <dbReference type="NCBI Taxonomy" id="144512"/>
    <lineage>
        <taxon>Eukaryota</taxon>
        <taxon>Metazoa</taxon>
        <taxon>Ecdysozoa</taxon>
        <taxon>Nematoda</taxon>
        <taxon>Enoplea</taxon>
        <taxon>Dorylaimia</taxon>
        <taxon>Trichinellida</taxon>
        <taxon>Trichinellidae</taxon>
        <taxon>Trichinella</taxon>
    </lineage>
</organism>
<dbReference type="Proteomes" id="UP000055048">
    <property type="component" value="Unassembled WGS sequence"/>
</dbReference>
<gene>
    <name evidence="2" type="ORF">T05_3475</name>
</gene>
<dbReference type="OrthoDB" id="5872779at2759"/>